<accession>K8XLF3</accession>
<gene>
    <name evidence="1" type="ORF">WSS_A29379</name>
</gene>
<dbReference type="Proteomes" id="UP000005951">
    <property type="component" value="Unassembled WGS sequence"/>
</dbReference>
<evidence type="ECO:0000313" key="2">
    <source>
        <dbReference type="Proteomes" id="UP000005951"/>
    </source>
</evidence>
<comment type="caution">
    <text evidence="1">The sequence shown here is derived from an EMBL/GenBank/DDBJ whole genome shotgun (WGS) entry which is preliminary data.</text>
</comment>
<protein>
    <recommendedName>
        <fullName evidence="3">DUF3263 domain-containing protein</fullName>
    </recommendedName>
</protein>
<sequence length="82" mass="9687">MELERQRLQPPLSTEQEDFLNFARMWAPFGGPPREELFVRFGMPPSRFVERLRQILDELGSFRTEYADLERAYPLSTRRGPG</sequence>
<reference evidence="1 2" key="1">
    <citation type="journal article" date="2013" name="Genome Announc.">
        <title>Draft Genome Sequence of Rhodococcus opacus Strain M213 Shows a Diverse Catabolic Potential.</title>
        <authorList>
            <person name="Pathak A."/>
            <person name="Green S.J."/>
            <person name="Ogram A."/>
            <person name="Chauhan A."/>
        </authorList>
    </citation>
    <scope>NUCLEOTIDE SEQUENCE [LARGE SCALE GENOMIC DNA]</scope>
    <source>
        <strain evidence="1 2">M213</strain>
    </source>
</reference>
<name>K8XLF3_RHOOP</name>
<dbReference type="EMBL" id="AJYC02000090">
    <property type="protein sequence ID" value="EKT79082.1"/>
    <property type="molecule type" value="Genomic_DNA"/>
</dbReference>
<organism evidence="1 2">
    <name type="scientific">Rhodococcus opacus M213</name>
    <dbReference type="NCBI Taxonomy" id="1129896"/>
    <lineage>
        <taxon>Bacteria</taxon>
        <taxon>Bacillati</taxon>
        <taxon>Actinomycetota</taxon>
        <taxon>Actinomycetes</taxon>
        <taxon>Mycobacteriales</taxon>
        <taxon>Nocardiaceae</taxon>
        <taxon>Rhodococcus</taxon>
    </lineage>
</organism>
<evidence type="ECO:0000313" key="1">
    <source>
        <dbReference type="EMBL" id="EKT79082.1"/>
    </source>
</evidence>
<evidence type="ECO:0008006" key="3">
    <source>
        <dbReference type="Google" id="ProtNLM"/>
    </source>
</evidence>
<dbReference type="AlphaFoldDB" id="K8XLF3"/>
<proteinExistence type="predicted"/>